<dbReference type="OrthoDB" id="10602178at2759"/>
<name>A0A3A2ZLF3_9EURO</name>
<dbReference type="Proteomes" id="UP000266188">
    <property type="component" value="Unassembled WGS sequence"/>
</dbReference>
<reference evidence="3" key="1">
    <citation type="submission" date="2017-02" db="EMBL/GenBank/DDBJ databases">
        <authorList>
            <person name="Tafer H."/>
            <person name="Lopandic K."/>
        </authorList>
    </citation>
    <scope>NUCLEOTIDE SEQUENCE [LARGE SCALE GENOMIC DNA]</scope>
    <source>
        <strain evidence="3">CBS 366.77</strain>
    </source>
</reference>
<organism evidence="2 3">
    <name type="scientific">Aspergillus sclerotialis</name>
    <dbReference type="NCBI Taxonomy" id="2070753"/>
    <lineage>
        <taxon>Eukaryota</taxon>
        <taxon>Fungi</taxon>
        <taxon>Dikarya</taxon>
        <taxon>Ascomycota</taxon>
        <taxon>Pezizomycotina</taxon>
        <taxon>Eurotiomycetes</taxon>
        <taxon>Eurotiomycetidae</taxon>
        <taxon>Eurotiales</taxon>
        <taxon>Aspergillaceae</taxon>
        <taxon>Aspergillus</taxon>
        <taxon>Aspergillus subgen. Polypaecilum</taxon>
    </lineage>
</organism>
<accession>A0A3A2ZLF3</accession>
<sequence length="153" mass="16814">MNQFPQFPPFSRRAWEKYPTYYTDEGHDNLDDDPNDPRNTSKTLAEELAACEEKELAANGLSRQKLISSTYSGLAIDPEKRVKARIGKGFLRRVNPAKAADCQSYSKESQGNGNGTVGKDKTTAGIYQNATNGELQVSFGFGAGIQVGKSRFI</sequence>
<dbReference type="EMBL" id="MVGC01000504">
    <property type="protein sequence ID" value="RJE18715.1"/>
    <property type="molecule type" value="Genomic_DNA"/>
</dbReference>
<comment type="caution">
    <text evidence="2">The sequence shown here is derived from an EMBL/GenBank/DDBJ whole genome shotgun (WGS) entry which is preliminary data.</text>
</comment>
<feature type="region of interest" description="Disordered" evidence="1">
    <location>
        <begin position="22"/>
        <end position="42"/>
    </location>
</feature>
<dbReference type="AlphaFoldDB" id="A0A3A2ZLF3"/>
<evidence type="ECO:0000313" key="3">
    <source>
        <dbReference type="Proteomes" id="UP000266188"/>
    </source>
</evidence>
<evidence type="ECO:0000256" key="1">
    <source>
        <dbReference type="SAM" id="MobiDB-lite"/>
    </source>
</evidence>
<proteinExistence type="predicted"/>
<keyword evidence="3" id="KW-1185">Reference proteome</keyword>
<protein>
    <submittedName>
        <fullName evidence="2">Uncharacterized protein</fullName>
    </submittedName>
</protein>
<gene>
    <name evidence="2" type="ORF">PHISCL_08945</name>
</gene>
<evidence type="ECO:0000313" key="2">
    <source>
        <dbReference type="EMBL" id="RJE18715.1"/>
    </source>
</evidence>